<reference evidence="2 3" key="1">
    <citation type="submission" date="2019-10" db="EMBL/GenBank/DDBJ databases">
        <authorList>
            <person name="Palmer J.M."/>
        </authorList>
    </citation>
    <scope>NUCLEOTIDE SEQUENCE [LARGE SCALE GENOMIC DNA]</scope>
    <source>
        <strain evidence="2 3">TWF730</strain>
    </source>
</reference>
<sequence length="272" mass="29279">MRSTLCLFMFAAIAASMPQSVTDSGSLEKRKSVPIGPIRCSLRKPCVDGMSCVGERHFKGSSDGICVMSKIPCGGGDGKCSNSGGTNECVGRSNLSLCPADTSQCGYCVLEMHVNLAGKQEWGQETRCRSFGPACFSDPEKGSSFNQCLSAEAVQELDICPEWFLDSKCDKNKCADAKDKCMGMLSEDITYKVCIPAVVVEKLESKASSSTKDTTPTKAPTCKSLTRTVTEVQKVTKTITQKPIYKTTTKTVVKTVTVKGSQGGRYRNDDGY</sequence>
<protein>
    <submittedName>
        <fullName evidence="2">Uncharacterized protein</fullName>
    </submittedName>
</protein>
<accession>A0AAV9U5R1</accession>
<comment type="caution">
    <text evidence="2">The sequence shown here is derived from an EMBL/GenBank/DDBJ whole genome shotgun (WGS) entry which is preliminary data.</text>
</comment>
<proteinExistence type="predicted"/>
<keyword evidence="3" id="KW-1185">Reference proteome</keyword>
<evidence type="ECO:0000313" key="2">
    <source>
        <dbReference type="EMBL" id="KAK6335993.1"/>
    </source>
</evidence>
<dbReference type="AlphaFoldDB" id="A0AAV9U5R1"/>
<evidence type="ECO:0000256" key="1">
    <source>
        <dbReference type="SAM" id="SignalP"/>
    </source>
</evidence>
<dbReference type="Proteomes" id="UP001373714">
    <property type="component" value="Unassembled WGS sequence"/>
</dbReference>
<organism evidence="2 3">
    <name type="scientific">Orbilia blumenaviensis</name>
    <dbReference type="NCBI Taxonomy" id="1796055"/>
    <lineage>
        <taxon>Eukaryota</taxon>
        <taxon>Fungi</taxon>
        <taxon>Dikarya</taxon>
        <taxon>Ascomycota</taxon>
        <taxon>Pezizomycotina</taxon>
        <taxon>Orbiliomycetes</taxon>
        <taxon>Orbiliales</taxon>
        <taxon>Orbiliaceae</taxon>
        <taxon>Orbilia</taxon>
    </lineage>
</organism>
<evidence type="ECO:0000313" key="3">
    <source>
        <dbReference type="Proteomes" id="UP001373714"/>
    </source>
</evidence>
<feature type="chain" id="PRO_5043373275" evidence="1">
    <location>
        <begin position="17"/>
        <end position="272"/>
    </location>
</feature>
<name>A0AAV9U5R1_9PEZI</name>
<feature type="signal peptide" evidence="1">
    <location>
        <begin position="1"/>
        <end position="16"/>
    </location>
</feature>
<dbReference type="EMBL" id="JAVHNS010000014">
    <property type="protein sequence ID" value="KAK6335993.1"/>
    <property type="molecule type" value="Genomic_DNA"/>
</dbReference>
<gene>
    <name evidence="2" type="ORF">TWF730_003366</name>
</gene>
<keyword evidence="1" id="KW-0732">Signal</keyword>